<dbReference type="EMBL" id="VUOC01000004">
    <property type="protein sequence ID" value="KAA2239360.1"/>
    <property type="molecule type" value="Genomic_DNA"/>
</dbReference>
<proteinExistence type="predicted"/>
<evidence type="ECO:0000313" key="2">
    <source>
        <dbReference type="EMBL" id="KAA2239360.1"/>
    </source>
</evidence>
<dbReference type="AlphaFoldDB" id="A0A5B2VL55"/>
<accession>A0A5B2VL55</accession>
<sequence length="490" mass="54954">MKKLFLPFVIFITVALAGCKKDFESINANPNNPEVINPELLMVNIIRGVVTEMANDAFERGNILMQYSAEIREPGIDRYRLGAYNVWSNGYSNLRNVQNLYDIAVERNLNNYKGIAMVMRALIFSRMTDCYGDLPYSEALQGKNGKDGGDPIYTPKFDSQQEIYQGLINELKQANELLTANGEVIKNDILFNGDVLKWKKFANSLRLRLLLRRSAKVDPTADMREIISNPTVYPIMDAVADNAALKYVESPNLFPVTGQRAAFFLQRRIAKTFADKMNALQDPRMQIFGQPTVESVDNGAPIFAGVRNGEEDANLSSDIDNKVSAIGVIYYNGQQVAVPAQGLIMLVSELKFILAESVVKGYITGDAKQFYEDGIKASAEYYKTISGVNIAITPAYLSQPGVAFNDAKALELIGTQRWIAMFFNDWQAWHEWKRTGFPVLTPSIVNFNGNRIPVRLIYPSDVQVTNRQSYEDAVKAQGIDDINTKTWLLK</sequence>
<evidence type="ECO:0000256" key="1">
    <source>
        <dbReference type="SAM" id="SignalP"/>
    </source>
</evidence>
<keyword evidence="2" id="KW-0449">Lipoprotein</keyword>
<dbReference type="Proteomes" id="UP000324611">
    <property type="component" value="Unassembled WGS sequence"/>
</dbReference>
<dbReference type="RefSeq" id="WP_149840539.1">
    <property type="nucleotide sequence ID" value="NZ_VUOC01000004.1"/>
</dbReference>
<reference evidence="2 3" key="1">
    <citation type="submission" date="2019-09" db="EMBL/GenBank/DDBJ databases">
        <title>Chitinophaga ginsengihumi sp. nov., isolated from soil of ginseng rhizosphere.</title>
        <authorList>
            <person name="Lee J."/>
        </authorList>
    </citation>
    <scope>NUCLEOTIDE SEQUENCE [LARGE SCALE GENOMIC DNA]</scope>
    <source>
        <strain evidence="2 3">BN140078</strain>
    </source>
</reference>
<dbReference type="SUPFAM" id="SSF48452">
    <property type="entry name" value="TPR-like"/>
    <property type="match status" value="1"/>
</dbReference>
<gene>
    <name evidence="2" type="ORF">F0L74_24465</name>
</gene>
<dbReference type="Pfam" id="PF12771">
    <property type="entry name" value="SusD-like_2"/>
    <property type="match status" value="1"/>
</dbReference>
<evidence type="ECO:0000313" key="3">
    <source>
        <dbReference type="Proteomes" id="UP000324611"/>
    </source>
</evidence>
<dbReference type="InterPro" id="IPR011990">
    <property type="entry name" value="TPR-like_helical_dom_sf"/>
</dbReference>
<dbReference type="InterPro" id="IPR041662">
    <property type="entry name" value="SusD-like_2"/>
</dbReference>
<keyword evidence="3" id="KW-1185">Reference proteome</keyword>
<protein>
    <submittedName>
        <fullName evidence="2">SusD/RagB family nutrient-binding outer membrane lipoprotein</fullName>
    </submittedName>
</protein>
<reference evidence="2 3" key="2">
    <citation type="submission" date="2019-09" db="EMBL/GenBank/DDBJ databases">
        <authorList>
            <person name="Jin C."/>
        </authorList>
    </citation>
    <scope>NUCLEOTIDE SEQUENCE [LARGE SCALE GENOMIC DNA]</scope>
    <source>
        <strain evidence="2 3">BN140078</strain>
    </source>
</reference>
<feature type="signal peptide" evidence="1">
    <location>
        <begin position="1"/>
        <end position="17"/>
    </location>
</feature>
<dbReference type="PROSITE" id="PS51257">
    <property type="entry name" value="PROKAR_LIPOPROTEIN"/>
    <property type="match status" value="1"/>
</dbReference>
<name>A0A5B2VL55_9BACT</name>
<comment type="caution">
    <text evidence="2">The sequence shown here is derived from an EMBL/GenBank/DDBJ whole genome shotgun (WGS) entry which is preliminary data.</text>
</comment>
<organism evidence="2 3">
    <name type="scientific">Chitinophaga agrisoli</name>
    <dbReference type="NCBI Taxonomy" id="2607653"/>
    <lineage>
        <taxon>Bacteria</taxon>
        <taxon>Pseudomonadati</taxon>
        <taxon>Bacteroidota</taxon>
        <taxon>Chitinophagia</taxon>
        <taxon>Chitinophagales</taxon>
        <taxon>Chitinophagaceae</taxon>
        <taxon>Chitinophaga</taxon>
    </lineage>
</organism>
<feature type="chain" id="PRO_5022924799" evidence="1">
    <location>
        <begin position="18"/>
        <end position="490"/>
    </location>
</feature>
<keyword evidence="1" id="KW-0732">Signal</keyword>
<dbReference type="Gene3D" id="1.25.40.390">
    <property type="match status" value="1"/>
</dbReference>